<keyword evidence="4" id="KW-0227">DNA damage</keyword>
<evidence type="ECO:0000256" key="3">
    <source>
        <dbReference type="ARBA" id="ARBA00022705"/>
    </source>
</evidence>
<dbReference type="InterPro" id="IPR012340">
    <property type="entry name" value="NA-bd_OB-fold"/>
</dbReference>
<evidence type="ECO:0000259" key="7">
    <source>
        <dbReference type="Pfam" id="PF01068"/>
    </source>
</evidence>
<organism evidence="9 10">
    <name type="scientific">Limnohabitans planktonicus II-D5</name>
    <dbReference type="NCBI Taxonomy" id="1293045"/>
    <lineage>
        <taxon>Bacteria</taxon>
        <taxon>Pseudomonadati</taxon>
        <taxon>Pseudomonadota</taxon>
        <taxon>Betaproteobacteria</taxon>
        <taxon>Burkholderiales</taxon>
        <taxon>Comamonadaceae</taxon>
        <taxon>Limnohabitans</taxon>
    </lineage>
</organism>
<dbReference type="CDD" id="cd08041">
    <property type="entry name" value="OBF_kDNA_ligase_like"/>
    <property type="match status" value="1"/>
</dbReference>
<dbReference type="STRING" id="1293045.H663_04915"/>
<evidence type="ECO:0000256" key="5">
    <source>
        <dbReference type="ARBA" id="ARBA00023204"/>
    </source>
</evidence>
<dbReference type="GO" id="GO:0005524">
    <property type="term" value="F:ATP binding"/>
    <property type="evidence" value="ECO:0007669"/>
    <property type="project" value="InterPro"/>
</dbReference>
<evidence type="ECO:0000256" key="6">
    <source>
        <dbReference type="ARBA" id="ARBA00034003"/>
    </source>
</evidence>
<dbReference type="GO" id="GO:0006281">
    <property type="term" value="P:DNA repair"/>
    <property type="evidence" value="ECO:0007669"/>
    <property type="project" value="UniProtKB-KW"/>
</dbReference>
<dbReference type="EMBL" id="LFYT02000008">
    <property type="protein sequence ID" value="PVE43143.1"/>
    <property type="molecule type" value="Genomic_DNA"/>
</dbReference>
<dbReference type="Proteomes" id="UP000037507">
    <property type="component" value="Unassembled WGS sequence"/>
</dbReference>
<dbReference type="PANTHER" id="PTHR47810">
    <property type="entry name" value="DNA LIGASE"/>
    <property type="match status" value="1"/>
</dbReference>
<dbReference type="GO" id="GO:0003910">
    <property type="term" value="F:DNA ligase (ATP) activity"/>
    <property type="evidence" value="ECO:0007669"/>
    <property type="project" value="UniProtKB-EC"/>
</dbReference>
<keyword evidence="5" id="KW-0234">DNA repair</keyword>
<dbReference type="InterPro" id="IPR012310">
    <property type="entry name" value="DNA_ligase_ATP-dep_cent"/>
</dbReference>
<keyword evidence="3" id="KW-0235">DNA replication</keyword>
<dbReference type="Pfam" id="PF14743">
    <property type="entry name" value="DNA_ligase_OB_2"/>
    <property type="match status" value="1"/>
</dbReference>
<dbReference type="InterPro" id="IPR050326">
    <property type="entry name" value="NAD_dep_DNA_ligaseB"/>
</dbReference>
<dbReference type="AlphaFoldDB" id="A0A2T7UEM2"/>
<dbReference type="NCBIfam" id="NF006592">
    <property type="entry name" value="PRK09125.1"/>
    <property type="match status" value="1"/>
</dbReference>
<accession>A0A2T7UEM2</accession>
<dbReference type="Pfam" id="PF01068">
    <property type="entry name" value="DNA_ligase_A_M"/>
    <property type="match status" value="1"/>
</dbReference>
<comment type="catalytic activity">
    <reaction evidence="6">
        <text>ATP + (deoxyribonucleotide)n-3'-hydroxyl + 5'-phospho-(deoxyribonucleotide)m = (deoxyribonucleotide)n+m + AMP + diphosphate.</text>
        <dbReference type="EC" id="6.5.1.1"/>
    </reaction>
</comment>
<comment type="caution">
    <text evidence="9">The sequence shown here is derived from an EMBL/GenBank/DDBJ whole genome shotgun (WGS) entry which is preliminary data.</text>
</comment>
<dbReference type="GO" id="GO:0006310">
    <property type="term" value="P:DNA recombination"/>
    <property type="evidence" value="ECO:0007669"/>
    <property type="project" value="InterPro"/>
</dbReference>
<dbReference type="Gene3D" id="3.30.470.30">
    <property type="entry name" value="DNA ligase/mRNA capping enzyme"/>
    <property type="match status" value="1"/>
</dbReference>
<comment type="cofactor">
    <cofactor evidence="1">
        <name>a divalent metal cation</name>
        <dbReference type="ChEBI" id="CHEBI:60240"/>
    </cofactor>
</comment>
<feature type="domain" description="DNA ligase OB-like" evidence="8">
    <location>
        <begin position="222"/>
        <end position="286"/>
    </location>
</feature>
<evidence type="ECO:0000259" key="8">
    <source>
        <dbReference type="Pfam" id="PF14743"/>
    </source>
</evidence>
<gene>
    <name evidence="9" type="ORF">H663_008960</name>
</gene>
<dbReference type="CDD" id="cd07896">
    <property type="entry name" value="Adenylation_kDNA_ligase_like"/>
    <property type="match status" value="1"/>
</dbReference>
<dbReference type="PANTHER" id="PTHR47810:SF1">
    <property type="entry name" value="DNA LIGASE B"/>
    <property type="match status" value="1"/>
</dbReference>
<name>A0A2T7UEM2_9BURK</name>
<evidence type="ECO:0000256" key="4">
    <source>
        <dbReference type="ARBA" id="ARBA00022763"/>
    </source>
</evidence>
<dbReference type="GO" id="GO:0006260">
    <property type="term" value="P:DNA replication"/>
    <property type="evidence" value="ECO:0007669"/>
    <property type="project" value="UniProtKB-KW"/>
</dbReference>
<dbReference type="InterPro" id="IPR029319">
    <property type="entry name" value="DNA_ligase_OB"/>
</dbReference>
<evidence type="ECO:0000313" key="9">
    <source>
        <dbReference type="EMBL" id="PVE43143.1"/>
    </source>
</evidence>
<keyword evidence="10" id="KW-1185">Reference proteome</keyword>
<dbReference type="RefSeq" id="WP_053170345.1">
    <property type="nucleotide sequence ID" value="NZ_LFYT02000008.1"/>
</dbReference>
<dbReference type="SUPFAM" id="SSF56091">
    <property type="entry name" value="DNA ligase/mRNA capping enzyme, catalytic domain"/>
    <property type="match status" value="1"/>
</dbReference>
<dbReference type="SUPFAM" id="SSF50249">
    <property type="entry name" value="Nucleic acid-binding proteins"/>
    <property type="match status" value="1"/>
</dbReference>
<reference evidence="9" key="1">
    <citation type="submission" date="2017-04" db="EMBL/GenBank/DDBJ databases">
        <title>Unexpected and diverse lifestyles within the genus Limnohabitans.</title>
        <authorList>
            <person name="Kasalicky V."/>
            <person name="Mehrshad M."/>
            <person name="Andrei S.-A."/>
            <person name="Salcher M."/>
            <person name="Kratochvilova H."/>
            <person name="Simek K."/>
            <person name="Ghai R."/>
        </authorList>
    </citation>
    <scope>NUCLEOTIDE SEQUENCE [LARGE SCALE GENOMIC DNA]</scope>
    <source>
        <strain evidence="9">II-D5</strain>
    </source>
</reference>
<evidence type="ECO:0000256" key="2">
    <source>
        <dbReference type="ARBA" id="ARBA00022598"/>
    </source>
</evidence>
<keyword evidence="2 9" id="KW-0436">Ligase</keyword>
<dbReference type="Gene3D" id="3.30.1490.70">
    <property type="match status" value="1"/>
</dbReference>
<dbReference type="Gene3D" id="2.40.50.140">
    <property type="entry name" value="Nucleic acid-binding proteins"/>
    <property type="match status" value="1"/>
</dbReference>
<sequence length="289" mass="31901">MSMFAQGARLRVSRRHVLLWGASPWLVSAAAAEAERVQLASVWQQGRSPQGYLVSEKFDGVRAVWDGQVLRFRSGRLIAAPNWFLAALPPLPLDGELWMGRGQFDRVSGAVRKAVPDDVEWRALKYLVFDAWGRAEPFAQRVRLVDQAIASLAQPWLMAVQHANVQSAAALQTRLQQVVDGGGEGLVLHHADAPWQAGRTDAVFKLKPQNDEEGQVLGYQAGKGRFAGLTGALLLETPQGQRFALGSGLTDALRRDPPPVGAWVTYRYRDRTPSGLPRFASFLRVRDTE</sequence>
<protein>
    <submittedName>
        <fullName evidence="9">ATP-dependent DNA ligase</fullName>
    </submittedName>
</protein>
<feature type="domain" description="ATP-dependent DNA ligase family profile" evidence="7">
    <location>
        <begin position="103"/>
        <end position="207"/>
    </location>
</feature>
<evidence type="ECO:0000313" key="10">
    <source>
        <dbReference type="Proteomes" id="UP000037507"/>
    </source>
</evidence>
<proteinExistence type="predicted"/>
<evidence type="ECO:0000256" key="1">
    <source>
        <dbReference type="ARBA" id="ARBA00001968"/>
    </source>
</evidence>